<accession>A0A4R5QGE6</accession>
<protein>
    <submittedName>
        <fullName evidence="1">RusA family crossover junction endodeoxyribonuclease</fullName>
    </submittedName>
</protein>
<dbReference type="Gene3D" id="3.30.1330.70">
    <property type="entry name" value="Holliday junction resolvase RusA"/>
    <property type="match status" value="1"/>
</dbReference>
<comment type="caution">
    <text evidence="1">The sequence shown here is derived from an EMBL/GenBank/DDBJ whole genome shotgun (WGS) entry which is preliminary data.</text>
</comment>
<dbReference type="GO" id="GO:0006281">
    <property type="term" value="P:DNA repair"/>
    <property type="evidence" value="ECO:0007669"/>
    <property type="project" value="InterPro"/>
</dbReference>
<dbReference type="Proteomes" id="UP000295096">
    <property type="component" value="Unassembled WGS sequence"/>
</dbReference>
<evidence type="ECO:0000313" key="2">
    <source>
        <dbReference type="Proteomes" id="UP000295096"/>
    </source>
</evidence>
<dbReference type="AlphaFoldDB" id="A0A4R5QGE6"/>
<dbReference type="RefSeq" id="WP_133288864.1">
    <property type="nucleotide sequence ID" value="NZ_SMSJ01000012.1"/>
</dbReference>
<dbReference type="InterPro" id="IPR008822">
    <property type="entry name" value="Endonuclease_RusA-like"/>
</dbReference>
<dbReference type="GO" id="GO:0006310">
    <property type="term" value="P:DNA recombination"/>
    <property type="evidence" value="ECO:0007669"/>
    <property type="project" value="InterPro"/>
</dbReference>
<gene>
    <name evidence="1" type="ORF">E2C06_12135</name>
</gene>
<dbReference type="InterPro" id="IPR036614">
    <property type="entry name" value="RusA-like_sf"/>
</dbReference>
<reference evidence="1 2" key="1">
    <citation type="journal article" date="2016" name="J. Microbiol.">
        <title>Dankookia rubra gen. nov., sp. nov., an alphaproteobacterium isolated from sediment of a shallow stream.</title>
        <authorList>
            <person name="Kim W.H."/>
            <person name="Kim D.H."/>
            <person name="Kang K."/>
            <person name="Ahn T.Y."/>
        </authorList>
    </citation>
    <scope>NUCLEOTIDE SEQUENCE [LARGE SCALE GENOMIC DNA]</scope>
    <source>
        <strain evidence="1 2">JCM30602</strain>
    </source>
</reference>
<dbReference type="SUPFAM" id="SSF103084">
    <property type="entry name" value="Holliday junction resolvase RusA"/>
    <property type="match status" value="1"/>
</dbReference>
<dbReference type="EMBL" id="SMSJ01000012">
    <property type="protein sequence ID" value="TDH62350.1"/>
    <property type="molecule type" value="Genomic_DNA"/>
</dbReference>
<proteinExistence type="predicted"/>
<name>A0A4R5QGE6_9PROT</name>
<dbReference type="Pfam" id="PF05866">
    <property type="entry name" value="RusA"/>
    <property type="match status" value="1"/>
</dbReference>
<dbReference type="OrthoDB" id="959793at2"/>
<dbReference type="GO" id="GO:0000287">
    <property type="term" value="F:magnesium ion binding"/>
    <property type="evidence" value="ECO:0007669"/>
    <property type="project" value="InterPro"/>
</dbReference>
<sequence>MSVELEFPIEFVVQGTPVSLQAKRAEALKAWRTRVREASYSGLPEGHFSTDRPVSVTLYYFPDGQMQGDVDNIVKPVLDALCRHIYFDDHQVERVWVQKFEPGRLFEFRQPSKALSEALTGPKPLLYVRLGDDPTEGLV</sequence>
<organism evidence="1 2">
    <name type="scientific">Dankookia rubra</name>
    <dbReference type="NCBI Taxonomy" id="1442381"/>
    <lineage>
        <taxon>Bacteria</taxon>
        <taxon>Pseudomonadati</taxon>
        <taxon>Pseudomonadota</taxon>
        <taxon>Alphaproteobacteria</taxon>
        <taxon>Acetobacterales</taxon>
        <taxon>Roseomonadaceae</taxon>
        <taxon>Dankookia</taxon>
    </lineage>
</organism>
<keyword evidence="2" id="KW-1185">Reference proteome</keyword>
<evidence type="ECO:0000313" key="1">
    <source>
        <dbReference type="EMBL" id="TDH62350.1"/>
    </source>
</evidence>